<dbReference type="Proteomes" id="UP000612055">
    <property type="component" value="Unassembled WGS sequence"/>
</dbReference>
<dbReference type="GO" id="GO:0005506">
    <property type="term" value="F:iron ion binding"/>
    <property type="evidence" value="ECO:0007669"/>
    <property type="project" value="InterPro"/>
</dbReference>
<evidence type="ECO:0000256" key="6">
    <source>
        <dbReference type="ARBA" id="ARBA00022964"/>
    </source>
</evidence>
<evidence type="ECO:0000313" key="12">
    <source>
        <dbReference type="Proteomes" id="UP000612055"/>
    </source>
</evidence>
<evidence type="ECO:0000256" key="4">
    <source>
        <dbReference type="ARBA" id="ARBA00022723"/>
    </source>
</evidence>
<comment type="cofactor">
    <cofactor evidence="1">
        <name>L-ascorbate</name>
        <dbReference type="ChEBI" id="CHEBI:38290"/>
    </cofactor>
</comment>
<feature type="compositionally biased region" description="Low complexity" evidence="9">
    <location>
        <begin position="323"/>
        <end position="354"/>
    </location>
</feature>
<feature type="compositionally biased region" description="Low complexity" evidence="9">
    <location>
        <begin position="265"/>
        <end position="286"/>
    </location>
</feature>
<dbReference type="Pfam" id="PF13640">
    <property type="entry name" value="2OG-FeII_Oxy_3"/>
    <property type="match status" value="1"/>
</dbReference>
<evidence type="ECO:0000259" key="10">
    <source>
        <dbReference type="PROSITE" id="PS51471"/>
    </source>
</evidence>
<proteinExistence type="predicted"/>
<dbReference type="EC" id="1.14.11.7" evidence="3"/>
<keyword evidence="7" id="KW-0560">Oxidoreductase</keyword>
<dbReference type="GO" id="GO:0031418">
    <property type="term" value="F:L-ascorbic acid binding"/>
    <property type="evidence" value="ECO:0007669"/>
    <property type="project" value="InterPro"/>
</dbReference>
<keyword evidence="6" id="KW-0223">Dioxygenase</keyword>
<dbReference type="PROSITE" id="PS51471">
    <property type="entry name" value="FE2OG_OXY"/>
    <property type="match status" value="1"/>
</dbReference>
<keyword evidence="12" id="KW-1185">Reference proteome</keyword>
<dbReference type="AlphaFoldDB" id="A0A835Y252"/>
<dbReference type="PANTHER" id="PTHR14049">
    <property type="entry name" value="LEPRECAN 1"/>
    <property type="match status" value="1"/>
</dbReference>
<evidence type="ECO:0000256" key="1">
    <source>
        <dbReference type="ARBA" id="ARBA00001961"/>
    </source>
</evidence>
<evidence type="ECO:0000256" key="5">
    <source>
        <dbReference type="ARBA" id="ARBA00022737"/>
    </source>
</evidence>
<evidence type="ECO:0000313" key="11">
    <source>
        <dbReference type="EMBL" id="KAG2494536.1"/>
    </source>
</evidence>
<organism evidence="11 12">
    <name type="scientific">Edaphochlamys debaryana</name>
    <dbReference type="NCBI Taxonomy" id="47281"/>
    <lineage>
        <taxon>Eukaryota</taxon>
        <taxon>Viridiplantae</taxon>
        <taxon>Chlorophyta</taxon>
        <taxon>core chlorophytes</taxon>
        <taxon>Chlorophyceae</taxon>
        <taxon>CS clade</taxon>
        <taxon>Chlamydomonadales</taxon>
        <taxon>Chlamydomonadales incertae sedis</taxon>
        <taxon>Edaphochlamys</taxon>
    </lineage>
</organism>
<dbReference type="InterPro" id="IPR006620">
    <property type="entry name" value="Pro_4_hyd_alph"/>
</dbReference>
<reference evidence="11" key="1">
    <citation type="journal article" date="2020" name="bioRxiv">
        <title>Comparative genomics of Chlamydomonas.</title>
        <authorList>
            <person name="Craig R.J."/>
            <person name="Hasan A.R."/>
            <person name="Ness R.W."/>
            <person name="Keightley P.D."/>
        </authorList>
    </citation>
    <scope>NUCLEOTIDE SEQUENCE</scope>
    <source>
        <strain evidence="11">CCAP 11/70</strain>
    </source>
</reference>
<evidence type="ECO:0000256" key="8">
    <source>
        <dbReference type="ARBA" id="ARBA00023004"/>
    </source>
</evidence>
<keyword evidence="5" id="KW-0677">Repeat</keyword>
<dbReference type="InterPro" id="IPR039575">
    <property type="entry name" value="P3H"/>
</dbReference>
<name>A0A835Y252_9CHLO</name>
<evidence type="ECO:0000256" key="9">
    <source>
        <dbReference type="SAM" id="MobiDB-lite"/>
    </source>
</evidence>
<feature type="region of interest" description="Disordered" evidence="9">
    <location>
        <begin position="1"/>
        <end position="23"/>
    </location>
</feature>
<dbReference type="InterPro" id="IPR005123">
    <property type="entry name" value="Oxoglu/Fe-dep_dioxygenase_dom"/>
</dbReference>
<feature type="compositionally biased region" description="Low complexity" evidence="9">
    <location>
        <begin position="443"/>
        <end position="466"/>
    </location>
</feature>
<keyword evidence="4" id="KW-0479">Metal-binding</keyword>
<dbReference type="GO" id="GO:0019797">
    <property type="term" value="F:procollagen-proline 3-dioxygenase activity"/>
    <property type="evidence" value="ECO:0007669"/>
    <property type="project" value="UniProtKB-EC"/>
</dbReference>
<accession>A0A835Y252</accession>
<comment type="caution">
    <text evidence="11">The sequence shown here is derived from an EMBL/GenBank/DDBJ whole genome shotgun (WGS) entry which is preliminary data.</text>
</comment>
<comment type="cofactor">
    <cofactor evidence="2">
        <name>Fe cation</name>
        <dbReference type="ChEBI" id="CHEBI:24875"/>
    </cofactor>
</comment>
<feature type="compositionally biased region" description="Low complexity" evidence="9">
    <location>
        <begin position="480"/>
        <end position="493"/>
    </location>
</feature>
<evidence type="ECO:0000256" key="2">
    <source>
        <dbReference type="ARBA" id="ARBA00001962"/>
    </source>
</evidence>
<dbReference type="Gene3D" id="2.60.120.620">
    <property type="entry name" value="q2cbj1_9rhob like domain"/>
    <property type="match status" value="1"/>
</dbReference>
<dbReference type="SMART" id="SM00702">
    <property type="entry name" value="P4Hc"/>
    <property type="match status" value="1"/>
</dbReference>
<dbReference type="OrthoDB" id="427071at2759"/>
<feature type="region of interest" description="Disordered" evidence="9">
    <location>
        <begin position="406"/>
        <end position="466"/>
    </location>
</feature>
<dbReference type="InterPro" id="IPR044862">
    <property type="entry name" value="Pro_4_hyd_alph_FE2OG_OXY"/>
</dbReference>
<evidence type="ECO:0000256" key="7">
    <source>
        <dbReference type="ARBA" id="ARBA00023002"/>
    </source>
</evidence>
<feature type="region of interest" description="Disordered" evidence="9">
    <location>
        <begin position="322"/>
        <end position="368"/>
    </location>
</feature>
<sequence length="599" mass="61286">MERRASGDLSSLTAAKKARGDHGGDYDAAKTMAVVTIHPRLADLASTRTILDGIISPDLCRELLLVYRCASCVGYRPHVFSATIHDVVVTAPWLLPPMLRARAAVLAAIEEAFGLTLELSVEFSALIGWEQGASLGWHHDANREYLSRRHVSAVLYLNDQGQDFGEGDFRFQDGPEPLRVAPRAGRLVAYTADARNVHCVDRVAWGERVTLTMWLSLDPAAAEDTKVLEQLCRVVPGWARPPAPHGAAEVEQGGGGGSDANQPFAAGAGQQDAGACGAPPGPDVAGSAASVPAATLQAGWGWLRLGPGLPEPMFMLPAEPPRAEAAPAAAEPGPAPMEAAGPGHRSNAAAAAAGAGPGAGQAGSAGEHRDVRVEAYATARRGRPGEDLRCVRLRRLGLAVIRAAGEQGRNGGGGSGGSGGDGAGSSVDRGDVGGSGHRAGAPAMAGSAQTTGAAGEAGHTEAAVGAAEAGEAEAVWLRPAAASRSPSEASQRSGLGADCASAASPSRSAELAFPSLQAALVCAQYASYIDSTTAVRTLDRSTAPTESTASPDRVLPYAGDLQRVAAALRPLREYVARGVAVVEGTLPRWLELGSLLSDG</sequence>
<protein>
    <recommendedName>
        <fullName evidence="3">procollagen-proline 3-dioxygenase</fullName>
        <ecNumber evidence="3">1.14.11.7</ecNumber>
    </recommendedName>
</protein>
<feature type="region of interest" description="Disordered" evidence="9">
    <location>
        <begin position="243"/>
        <end position="288"/>
    </location>
</feature>
<gene>
    <name evidence="11" type="ORF">HYH03_007303</name>
</gene>
<dbReference type="EMBL" id="JAEHOE010000030">
    <property type="protein sequence ID" value="KAG2494536.1"/>
    <property type="molecule type" value="Genomic_DNA"/>
</dbReference>
<feature type="compositionally biased region" description="Gly residues" evidence="9">
    <location>
        <begin position="408"/>
        <end position="423"/>
    </location>
</feature>
<dbReference type="PANTHER" id="PTHR14049:SF9">
    <property type="entry name" value="PROCOLLAGEN-PROLINE 3-DIOXYGENASE"/>
    <property type="match status" value="1"/>
</dbReference>
<evidence type="ECO:0000256" key="3">
    <source>
        <dbReference type="ARBA" id="ARBA00012262"/>
    </source>
</evidence>
<feature type="region of interest" description="Disordered" evidence="9">
    <location>
        <begin position="480"/>
        <end position="501"/>
    </location>
</feature>
<dbReference type="GO" id="GO:0032963">
    <property type="term" value="P:collagen metabolic process"/>
    <property type="evidence" value="ECO:0007669"/>
    <property type="project" value="InterPro"/>
</dbReference>
<keyword evidence="8" id="KW-0408">Iron</keyword>
<feature type="domain" description="Fe2OG dioxygenase" evidence="10">
    <location>
        <begin position="111"/>
        <end position="217"/>
    </location>
</feature>